<protein>
    <submittedName>
        <fullName evidence="1">Uncharacterized protein</fullName>
    </submittedName>
</protein>
<dbReference type="Proteomes" id="UP000640052">
    <property type="component" value="Unassembled WGS sequence"/>
</dbReference>
<keyword evidence="2" id="KW-1185">Reference proteome</keyword>
<evidence type="ECO:0000313" key="2">
    <source>
        <dbReference type="Proteomes" id="UP000640052"/>
    </source>
</evidence>
<accession>A0A919QH10</accession>
<dbReference type="RefSeq" id="WP_204044431.1">
    <property type="nucleotide sequence ID" value="NZ_BOOA01000063.1"/>
</dbReference>
<name>A0A919QH10_9ACTN</name>
<comment type="caution">
    <text evidence="1">The sequence shown here is derived from an EMBL/GenBank/DDBJ whole genome shotgun (WGS) entry which is preliminary data.</text>
</comment>
<sequence length="79" mass="8410">MLELCRTWAADFGFPDTWGGVAADVGRGVVNDPAQRTSHELDVVVLGEPDGEPPSDLQAAAGTDPHLVLIDPERRCLGE</sequence>
<organism evidence="1 2">
    <name type="scientific">Acrocarpospora phusangensis</name>
    <dbReference type="NCBI Taxonomy" id="1070424"/>
    <lineage>
        <taxon>Bacteria</taxon>
        <taxon>Bacillati</taxon>
        <taxon>Actinomycetota</taxon>
        <taxon>Actinomycetes</taxon>
        <taxon>Streptosporangiales</taxon>
        <taxon>Streptosporangiaceae</taxon>
        <taxon>Acrocarpospora</taxon>
    </lineage>
</organism>
<dbReference type="EMBL" id="BOOA01000063">
    <property type="protein sequence ID" value="GIH27789.1"/>
    <property type="molecule type" value="Genomic_DNA"/>
</dbReference>
<reference evidence="1" key="1">
    <citation type="submission" date="2021-01" db="EMBL/GenBank/DDBJ databases">
        <title>Whole genome shotgun sequence of Acrocarpospora phusangensis NBRC 108782.</title>
        <authorList>
            <person name="Komaki H."/>
            <person name="Tamura T."/>
        </authorList>
    </citation>
    <scope>NUCLEOTIDE SEQUENCE</scope>
    <source>
        <strain evidence="1">NBRC 108782</strain>
    </source>
</reference>
<dbReference type="AlphaFoldDB" id="A0A919QH10"/>
<proteinExistence type="predicted"/>
<evidence type="ECO:0000313" key="1">
    <source>
        <dbReference type="EMBL" id="GIH27789.1"/>
    </source>
</evidence>
<gene>
    <name evidence="1" type="ORF">Aph01nite_60990</name>
</gene>